<feature type="transmembrane region" description="Helical" evidence="1">
    <location>
        <begin position="112"/>
        <end position="133"/>
    </location>
</feature>
<evidence type="ECO:0000313" key="4">
    <source>
        <dbReference type="Proteomes" id="UP001164768"/>
    </source>
</evidence>
<dbReference type="Proteomes" id="UP001164768">
    <property type="component" value="Chromosome"/>
</dbReference>
<keyword evidence="1" id="KW-0472">Membrane</keyword>
<dbReference type="EMBL" id="CP113117">
    <property type="protein sequence ID" value="WAD00852.1"/>
    <property type="molecule type" value="Genomic_DNA"/>
</dbReference>
<feature type="transmembrane region" description="Helical" evidence="1">
    <location>
        <begin position="154"/>
        <end position="178"/>
    </location>
</feature>
<dbReference type="PANTHER" id="PTHR40448">
    <property type="entry name" value="TWO-COMPONENT SENSOR HISTIDINE KINASE"/>
    <property type="match status" value="1"/>
</dbReference>
<feature type="transmembrane region" description="Helical" evidence="1">
    <location>
        <begin position="190"/>
        <end position="210"/>
    </location>
</feature>
<dbReference type="SUPFAM" id="SSF55874">
    <property type="entry name" value="ATPase domain of HSP90 chaperone/DNA topoisomerase II/histidine kinase"/>
    <property type="match status" value="1"/>
</dbReference>
<evidence type="ECO:0000259" key="2">
    <source>
        <dbReference type="Pfam" id="PF14501"/>
    </source>
</evidence>
<dbReference type="Gene3D" id="3.30.565.10">
    <property type="entry name" value="Histidine kinase-like ATPase, C-terminal domain"/>
    <property type="match status" value="1"/>
</dbReference>
<dbReference type="GO" id="GO:0042802">
    <property type="term" value="F:identical protein binding"/>
    <property type="evidence" value="ECO:0007669"/>
    <property type="project" value="TreeGrafter"/>
</dbReference>
<sequence>MQILGPHFWINFVLAMTMQWFITLWVGVIRPQNWKLPLKWMGWALIPAVIGQSWALLLPPISALLYLIHHQPRLTLIFVNATIVVFLVVVMVNDVVRAVAIEIFGWSVSQSMPVITLSLVFQIIVYTLFSVAVSGMRLQPGNLEILALSRKEQWTVMALLVSLATLARLSSVVIHHLVVSHAMLTFDLSIELVMILSISASLFVFLQSFFHRQRVQTQYQEALLRTRYDQRISDQVKAIRLFKQRYQQQMLKLGDYLDAEDYVGLATYYQTLNSQWQTTSQLAGLEAAGLQRLHDPSLKSLLFQKLLTAQGQGLILRLEILDLIQYVPMNSVQLLRVMGILLDNAIEAGGVGQRREIHCAILDYPDAVELAVANPVSMKNPPQLAHIMAAGYTTKGTGHGQGLRIVQEIIGQTPGAALQLALKHDQLYFTIILLKSGGELRDSG</sequence>
<gene>
    <name evidence="3" type="ORF">ORR04_07865</name>
</gene>
<accession>A0AB38X2W0</accession>
<proteinExistence type="predicted"/>
<organism evidence="3 4">
    <name type="scientific">Levilactobacillus brevis</name>
    <name type="common">Lactobacillus brevis</name>
    <dbReference type="NCBI Taxonomy" id="1580"/>
    <lineage>
        <taxon>Bacteria</taxon>
        <taxon>Bacillati</taxon>
        <taxon>Bacillota</taxon>
        <taxon>Bacilli</taxon>
        <taxon>Lactobacillales</taxon>
        <taxon>Lactobacillaceae</taxon>
        <taxon>Levilactobacillus</taxon>
    </lineage>
</organism>
<evidence type="ECO:0000313" key="3">
    <source>
        <dbReference type="EMBL" id="WAD00852.1"/>
    </source>
</evidence>
<reference evidence="3" key="1">
    <citation type="submission" date="2022-11" db="EMBL/GenBank/DDBJ databases">
        <title>Whole genome sequence of Levilactobacillus brevis SMB091.</title>
        <authorList>
            <person name="Kim J.-M."/>
            <person name="Kim O.-C."/>
            <person name="Choi Y.H."/>
            <person name="Han N.S."/>
            <person name="Hurh B."/>
        </authorList>
    </citation>
    <scope>NUCLEOTIDE SEQUENCE</scope>
    <source>
        <strain evidence="3">SMB091</strain>
    </source>
</reference>
<feature type="transmembrane region" description="Helical" evidence="1">
    <location>
        <begin position="7"/>
        <end position="28"/>
    </location>
</feature>
<dbReference type="AlphaFoldDB" id="A0AB38X2W0"/>
<feature type="transmembrane region" description="Helical" evidence="1">
    <location>
        <begin position="40"/>
        <end position="67"/>
    </location>
</feature>
<dbReference type="InterPro" id="IPR032834">
    <property type="entry name" value="NatK-like_C"/>
</dbReference>
<evidence type="ECO:0000256" key="1">
    <source>
        <dbReference type="SAM" id="Phobius"/>
    </source>
</evidence>
<dbReference type="Pfam" id="PF14501">
    <property type="entry name" value="HATPase_c_5"/>
    <property type="match status" value="1"/>
</dbReference>
<keyword evidence="1" id="KW-1133">Transmembrane helix</keyword>
<name>A0AB38X2W0_LEVBR</name>
<feature type="transmembrane region" description="Helical" evidence="1">
    <location>
        <begin position="74"/>
        <end position="92"/>
    </location>
</feature>
<dbReference type="RefSeq" id="WP_267668310.1">
    <property type="nucleotide sequence ID" value="NZ_CP113117.1"/>
</dbReference>
<dbReference type="PANTHER" id="PTHR40448:SF1">
    <property type="entry name" value="TWO-COMPONENT SENSOR HISTIDINE KINASE"/>
    <property type="match status" value="1"/>
</dbReference>
<dbReference type="InterPro" id="IPR036890">
    <property type="entry name" value="HATPase_C_sf"/>
</dbReference>
<feature type="domain" description="Sensor histidine kinase NatK-like C-terminal" evidence="2">
    <location>
        <begin position="329"/>
        <end position="430"/>
    </location>
</feature>
<protein>
    <submittedName>
        <fullName evidence="3">GHKL domain-containing protein</fullName>
    </submittedName>
</protein>
<keyword evidence="1" id="KW-0812">Transmembrane</keyword>